<proteinExistence type="predicted"/>
<sequence length="187" mass="19516">MRAVVVGASAGAVEALSTLLPMLPREFPMPILAVVHLPADRESLLPGILKSRCLVDVREAEDKEPTEPGTVYLAPPDYHLLVERDGTLSLSSEEPVLYSRPSIDVLFESAADAYGPGLIGVVLTGANSDGARGLRAIADAGGMGLVQRPDLAYAPAMPQAALDACPGALALTLEEIAAHLMEARLAP</sequence>
<dbReference type="Pfam" id="PF01339">
    <property type="entry name" value="CheB_methylest"/>
    <property type="match status" value="1"/>
</dbReference>
<dbReference type="Proteomes" id="UP000324233">
    <property type="component" value="Chromosome"/>
</dbReference>
<dbReference type="KEGG" id="agv:OJF2_40060"/>
<dbReference type="AlphaFoldDB" id="A0A5B9W5I1"/>
<reference evidence="6 7" key="1">
    <citation type="submission" date="2019-08" db="EMBL/GenBank/DDBJ databases">
        <title>Deep-cultivation of Planctomycetes and their phenomic and genomic characterization uncovers novel biology.</title>
        <authorList>
            <person name="Wiegand S."/>
            <person name="Jogler M."/>
            <person name="Boedeker C."/>
            <person name="Pinto D."/>
            <person name="Vollmers J."/>
            <person name="Rivas-Marin E."/>
            <person name="Kohn T."/>
            <person name="Peeters S.H."/>
            <person name="Heuer A."/>
            <person name="Rast P."/>
            <person name="Oberbeckmann S."/>
            <person name="Bunk B."/>
            <person name="Jeske O."/>
            <person name="Meyerdierks A."/>
            <person name="Storesund J.E."/>
            <person name="Kallscheuer N."/>
            <person name="Luecker S."/>
            <person name="Lage O.M."/>
            <person name="Pohl T."/>
            <person name="Merkel B.J."/>
            <person name="Hornburger P."/>
            <person name="Mueller R.-W."/>
            <person name="Bruemmer F."/>
            <person name="Labrenz M."/>
            <person name="Spormann A.M."/>
            <person name="Op den Camp H."/>
            <person name="Overmann J."/>
            <person name="Amann R."/>
            <person name="Jetten M.S.M."/>
            <person name="Mascher T."/>
            <person name="Medema M.H."/>
            <person name="Devos D.P."/>
            <person name="Kaster A.-K."/>
            <person name="Ovreas L."/>
            <person name="Rohde M."/>
            <person name="Galperin M.Y."/>
            <person name="Jogler C."/>
        </authorList>
    </citation>
    <scope>NUCLEOTIDE SEQUENCE [LARGE SCALE GENOMIC DNA]</scope>
    <source>
        <strain evidence="6 7">OJF2</strain>
    </source>
</reference>
<dbReference type="CDD" id="cd16433">
    <property type="entry name" value="CheB"/>
    <property type="match status" value="1"/>
</dbReference>
<dbReference type="Gene3D" id="3.40.50.180">
    <property type="entry name" value="Methylesterase CheB, C-terminal domain"/>
    <property type="match status" value="1"/>
</dbReference>
<evidence type="ECO:0000313" key="6">
    <source>
        <dbReference type="EMBL" id="QEH35454.1"/>
    </source>
</evidence>
<evidence type="ECO:0000259" key="5">
    <source>
        <dbReference type="PROSITE" id="PS50122"/>
    </source>
</evidence>
<feature type="active site" evidence="4">
    <location>
        <position position="129"/>
    </location>
</feature>
<evidence type="ECO:0000256" key="1">
    <source>
        <dbReference type="ARBA" id="ARBA00022801"/>
    </source>
</evidence>
<dbReference type="InterPro" id="IPR035909">
    <property type="entry name" value="CheB_C"/>
</dbReference>
<dbReference type="GO" id="GO:0005737">
    <property type="term" value="C:cytoplasm"/>
    <property type="evidence" value="ECO:0007669"/>
    <property type="project" value="InterPro"/>
</dbReference>
<dbReference type="EC" id="3.1.1.61" evidence="2"/>
<dbReference type="PANTHER" id="PTHR42872">
    <property type="entry name" value="PROTEIN-GLUTAMATE METHYLESTERASE/PROTEIN-GLUTAMINE GLUTAMINASE"/>
    <property type="match status" value="1"/>
</dbReference>
<evidence type="ECO:0000256" key="4">
    <source>
        <dbReference type="PROSITE-ProRule" id="PRU00050"/>
    </source>
</evidence>
<keyword evidence="4" id="KW-0145">Chemotaxis</keyword>
<dbReference type="GO" id="GO:0006935">
    <property type="term" value="P:chemotaxis"/>
    <property type="evidence" value="ECO:0007669"/>
    <property type="project" value="UniProtKB-UniRule"/>
</dbReference>
<comment type="catalytic activity">
    <reaction evidence="3">
        <text>[protein]-L-glutamate 5-O-methyl ester + H2O = L-glutamyl-[protein] + methanol + H(+)</text>
        <dbReference type="Rhea" id="RHEA:23236"/>
        <dbReference type="Rhea" id="RHEA-COMP:10208"/>
        <dbReference type="Rhea" id="RHEA-COMP:10311"/>
        <dbReference type="ChEBI" id="CHEBI:15377"/>
        <dbReference type="ChEBI" id="CHEBI:15378"/>
        <dbReference type="ChEBI" id="CHEBI:17790"/>
        <dbReference type="ChEBI" id="CHEBI:29973"/>
        <dbReference type="ChEBI" id="CHEBI:82795"/>
        <dbReference type="EC" id="3.1.1.61"/>
    </reaction>
</comment>
<gene>
    <name evidence="6" type="primary">cheB_5</name>
    <name evidence="6" type="ORF">OJF2_40060</name>
</gene>
<dbReference type="OrthoDB" id="9793421at2"/>
<evidence type="ECO:0000313" key="7">
    <source>
        <dbReference type="Proteomes" id="UP000324233"/>
    </source>
</evidence>
<dbReference type="PROSITE" id="PS50122">
    <property type="entry name" value="CHEB"/>
    <property type="match status" value="1"/>
</dbReference>
<feature type="active site" evidence="4">
    <location>
        <position position="36"/>
    </location>
</feature>
<feature type="active site" evidence="4">
    <location>
        <position position="9"/>
    </location>
</feature>
<dbReference type="PANTHER" id="PTHR42872:SF6">
    <property type="entry name" value="PROTEIN-GLUTAMATE METHYLESTERASE_PROTEIN-GLUTAMINE GLUTAMINASE"/>
    <property type="match status" value="1"/>
</dbReference>
<evidence type="ECO:0000256" key="3">
    <source>
        <dbReference type="ARBA" id="ARBA00048267"/>
    </source>
</evidence>
<accession>A0A5B9W5I1</accession>
<dbReference type="SUPFAM" id="SSF52738">
    <property type="entry name" value="Methylesterase CheB, C-terminal domain"/>
    <property type="match status" value="1"/>
</dbReference>
<keyword evidence="7" id="KW-1185">Reference proteome</keyword>
<protein>
    <recommendedName>
        <fullName evidence="2">protein-glutamate methylesterase</fullName>
        <ecNumber evidence="2">3.1.1.61</ecNumber>
    </recommendedName>
</protein>
<dbReference type="GO" id="GO:0008984">
    <property type="term" value="F:protein-glutamate methylesterase activity"/>
    <property type="evidence" value="ECO:0007669"/>
    <property type="project" value="UniProtKB-EC"/>
</dbReference>
<evidence type="ECO:0000256" key="2">
    <source>
        <dbReference type="ARBA" id="ARBA00039140"/>
    </source>
</evidence>
<dbReference type="GO" id="GO:0000156">
    <property type="term" value="F:phosphorelay response regulator activity"/>
    <property type="evidence" value="ECO:0007669"/>
    <property type="project" value="InterPro"/>
</dbReference>
<keyword evidence="1 4" id="KW-0378">Hydrolase</keyword>
<organism evidence="6 7">
    <name type="scientific">Aquisphaera giovannonii</name>
    <dbReference type="NCBI Taxonomy" id="406548"/>
    <lineage>
        <taxon>Bacteria</taxon>
        <taxon>Pseudomonadati</taxon>
        <taxon>Planctomycetota</taxon>
        <taxon>Planctomycetia</taxon>
        <taxon>Isosphaerales</taxon>
        <taxon>Isosphaeraceae</taxon>
        <taxon>Aquisphaera</taxon>
    </lineage>
</organism>
<dbReference type="EMBL" id="CP042997">
    <property type="protein sequence ID" value="QEH35454.1"/>
    <property type="molecule type" value="Genomic_DNA"/>
</dbReference>
<dbReference type="InterPro" id="IPR000673">
    <property type="entry name" value="Sig_transdc_resp-reg_Me-estase"/>
</dbReference>
<name>A0A5B9W5I1_9BACT</name>
<feature type="domain" description="CheB-type methylesterase" evidence="5">
    <location>
        <begin position="1"/>
        <end position="182"/>
    </location>
</feature>